<comment type="caution">
    <text evidence="2">The sequence shown here is derived from an EMBL/GenBank/DDBJ whole genome shotgun (WGS) entry which is preliminary data.</text>
</comment>
<feature type="domain" description="Beta-ketoacyl synthase-like N-terminal" evidence="1">
    <location>
        <begin position="13"/>
        <end position="202"/>
    </location>
</feature>
<accession>A0AAW6UQZ4</accession>
<reference evidence="2" key="1">
    <citation type="submission" date="2023-04" db="EMBL/GenBank/DDBJ databases">
        <title>The environmental microbiomes in feedlot watering bowls are a reservoir of florfenicol resistance for bovine respiratory disease pathogens.</title>
        <authorList>
            <person name="Kos D.W."/>
            <person name="Ruzzini A.C."/>
            <person name="Schreiner B."/>
            <person name="Jelinski M.D."/>
        </authorList>
    </citation>
    <scope>NUCLEOTIDE SEQUENCE</scope>
    <source>
        <strain evidence="2">WB3</strain>
    </source>
</reference>
<dbReference type="Proteomes" id="UP001241935">
    <property type="component" value="Unassembled WGS sequence"/>
</dbReference>
<evidence type="ECO:0000313" key="2">
    <source>
        <dbReference type="EMBL" id="MDK1684309.1"/>
    </source>
</evidence>
<dbReference type="AlphaFoldDB" id="A0AAW6UQZ4"/>
<gene>
    <name evidence="2" type="ORF">QOR41_10785</name>
</gene>
<dbReference type="RefSeq" id="WP_284067268.1">
    <property type="nucleotide sequence ID" value="NZ_JASKNE010000001.1"/>
</dbReference>
<sequence>MIQINVSQLYNSRADETVPALEQIPAMQRRRLSGIAKLALNSAIHSLNSESVDYIVWASQYGDEYKTLKILADVLQDQTPSPTQFSTSVHNAIAGLYSILCQDATPSTSLAASWSEALIEAYAWLKTTAKPNARVLVVYYDEALPEIYQEFQPFSGFAMSAIMSLETPNLQLDLDALTHHRHKYLDAQNFYDFWHSLDQIQDHRHTQAWQKC</sequence>
<protein>
    <submittedName>
        <fullName evidence="2">Beta-ketoacyl synthase chain length factor</fullName>
    </submittedName>
</protein>
<proteinExistence type="predicted"/>
<organism evidence="2 3">
    <name type="scientific">Acinetobacter terrestris</name>
    <dbReference type="NCBI Taxonomy" id="2529843"/>
    <lineage>
        <taxon>Bacteria</taxon>
        <taxon>Pseudomonadati</taxon>
        <taxon>Pseudomonadota</taxon>
        <taxon>Gammaproteobacteria</taxon>
        <taxon>Moraxellales</taxon>
        <taxon>Moraxellaceae</taxon>
        <taxon>Acinetobacter</taxon>
        <taxon>Acinetobacter Taxon 24</taxon>
    </lineage>
</organism>
<evidence type="ECO:0000259" key="1">
    <source>
        <dbReference type="Pfam" id="PF13723"/>
    </source>
</evidence>
<dbReference type="Pfam" id="PF13723">
    <property type="entry name" value="Ketoacyl-synt_2"/>
    <property type="match status" value="1"/>
</dbReference>
<dbReference type="EMBL" id="JASKNE010000001">
    <property type="protein sequence ID" value="MDK1684309.1"/>
    <property type="molecule type" value="Genomic_DNA"/>
</dbReference>
<evidence type="ECO:0000313" key="3">
    <source>
        <dbReference type="Proteomes" id="UP001241935"/>
    </source>
</evidence>
<name>A0AAW6UQZ4_9GAMM</name>
<dbReference type="InterPro" id="IPR014030">
    <property type="entry name" value="Ketoacyl_synth_N"/>
</dbReference>